<evidence type="ECO:0000259" key="5">
    <source>
        <dbReference type="PROSITE" id="PS50865"/>
    </source>
</evidence>
<dbReference type="PROSITE" id="PS50865">
    <property type="entry name" value="ZF_MYND_2"/>
    <property type="match status" value="1"/>
</dbReference>
<dbReference type="GO" id="GO:0008270">
    <property type="term" value="F:zinc ion binding"/>
    <property type="evidence" value="ECO:0007669"/>
    <property type="project" value="UniProtKB-KW"/>
</dbReference>
<evidence type="ECO:0000256" key="1">
    <source>
        <dbReference type="ARBA" id="ARBA00022723"/>
    </source>
</evidence>
<evidence type="ECO:0000313" key="6">
    <source>
        <dbReference type="EMBL" id="OEU18152.1"/>
    </source>
</evidence>
<reference evidence="6 7" key="1">
    <citation type="submission" date="2016-09" db="EMBL/GenBank/DDBJ databases">
        <title>Extensive genetic diversity and differential bi-allelic expression allows diatom success in the polar Southern Ocean.</title>
        <authorList>
            <consortium name="DOE Joint Genome Institute"/>
            <person name="Mock T."/>
            <person name="Otillar R.P."/>
            <person name="Strauss J."/>
            <person name="Dupont C."/>
            <person name="Frickenhaus S."/>
            <person name="Maumus F."/>
            <person name="Mcmullan M."/>
            <person name="Sanges R."/>
            <person name="Schmutz J."/>
            <person name="Toseland A."/>
            <person name="Valas R."/>
            <person name="Veluchamy A."/>
            <person name="Ward B.J."/>
            <person name="Allen A."/>
            <person name="Barry K."/>
            <person name="Falciatore A."/>
            <person name="Ferrante M."/>
            <person name="Fortunato A.E."/>
            <person name="Gloeckner G."/>
            <person name="Gruber A."/>
            <person name="Hipkin R."/>
            <person name="Janech M."/>
            <person name="Kroth P."/>
            <person name="Leese F."/>
            <person name="Lindquist E."/>
            <person name="Lyon B.R."/>
            <person name="Martin J."/>
            <person name="Mayer C."/>
            <person name="Parker M."/>
            <person name="Quesneville H."/>
            <person name="Raymond J."/>
            <person name="Uhlig C."/>
            <person name="Valentin K.U."/>
            <person name="Worden A.Z."/>
            <person name="Armbrust E.V."/>
            <person name="Bowler C."/>
            <person name="Green B."/>
            <person name="Moulton V."/>
            <person name="Van Oosterhout C."/>
            <person name="Grigoriev I."/>
        </authorList>
    </citation>
    <scope>NUCLEOTIDE SEQUENCE [LARGE SCALE GENOMIC DNA]</scope>
    <source>
        <strain evidence="6 7">CCMP1102</strain>
    </source>
</reference>
<keyword evidence="7" id="KW-1185">Reference proteome</keyword>
<dbReference type="Pfam" id="PF01753">
    <property type="entry name" value="zf-MYND"/>
    <property type="match status" value="1"/>
</dbReference>
<proteinExistence type="predicted"/>
<dbReference type="Gene3D" id="6.10.140.2220">
    <property type="match status" value="1"/>
</dbReference>
<dbReference type="PROSITE" id="PS01360">
    <property type="entry name" value="ZF_MYND_1"/>
    <property type="match status" value="1"/>
</dbReference>
<dbReference type="SUPFAM" id="SSF144232">
    <property type="entry name" value="HIT/MYND zinc finger-like"/>
    <property type="match status" value="1"/>
</dbReference>
<dbReference type="KEGG" id="fcy:FRACYDRAFT_225495"/>
<name>A0A1E7FIZ7_9STRA</name>
<dbReference type="AlphaFoldDB" id="A0A1E7FIZ7"/>
<keyword evidence="1" id="KW-0479">Metal-binding</keyword>
<accession>A0A1E7FIZ7</accession>
<protein>
    <recommendedName>
        <fullName evidence="5">MYND-type domain-containing protein</fullName>
    </recommendedName>
</protein>
<dbReference type="EMBL" id="KV784357">
    <property type="protein sequence ID" value="OEU18152.1"/>
    <property type="molecule type" value="Genomic_DNA"/>
</dbReference>
<sequence length="275" mass="31593">MVTDSDGFPTSDFFQRGVHLIENGGVTETIFNNVVGIYLRGAETGCIPSMVNYANCYLSQYKPHLALPFLLEGAIRGHPDAVALLLCRCYANLPQFSLYFYWSNMVKNWAGIEEERYKQFFGGAKKMKNQFDNTCCICSEQQSDLVDLKTCNGCKLSFYCSKECQTIHWEERNHKNECNQLKILMKYHKPYANEIREQIMSGDDPKSIIPLQKLRNKLGLTRPRKEYEEYLDLKNLDNDLDTSTSTTNDDTINPHTLLIPRNNGTVYVGSWTETM</sequence>
<keyword evidence="3" id="KW-0862">Zinc</keyword>
<evidence type="ECO:0000256" key="4">
    <source>
        <dbReference type="PROSITE-ProRule" id="PRU00134"/>
    </source>
</evidence>
<evidence type="ECO:0000313" key="7">
    <source>
        <dbReference type="Proteomes" id="UP000095751"/>
    </source>
</evidence>
<dbReference type="Proteomes" id="UP000095751">
    <property type="component" value="Unassembled WGS sequence"/>
</dbReference>
<gene>
    <name evidence="6" type="ORF">FRACYDRAFT_225495</name>
</gene>
<dbReference type="OrthoDB" id="5945798at2759"/>
<feature type="domain" description="MYND-type" evidence="5">
    <location>
        <begin position="135"/>
        <end position="178"/>
    </location>
</feature>
<dbReference type="InParanoid" id="A0A1E7FIZ7"/>
<organism evidence="6 7">
    <name type="scientific">Fragilariopsis cylindrus CCMP1102</name>
    <dbReference type="NCBI Taxonomy" id="635003"/>
    <lineage>
        <taxon>Eukaryota</taxon>
        <taxon>Sar</taxon>
        <taxon>Stramenopiles</taxon>
        <taxon>Ochrophyta</taxon>
        <taxon>Bacillariophyta</taxon>
        <taxon>Bacillariophyceae</taxon>
        <taxon>Bacillariophycidae</taxon>
        <taxon>Bacillariales</taxon>
        <taxon>Bacillariaceae</taxon>
        <taxon>Fragilariopsis</taxon>
    </lineage>
</organism>
<dbReference type="InterPro" id="IPR002893">
    <property type="entry name" value="Znf_MYND"/>
</dbReference>
<keyword evidence="2 4" id="KW-0863">Zinc-finger</keyword>
<evidence type="ECO:0000256" key="3">
    <source>
        <dbReference type="ARBA" id="ARBA00022833"/>
    </source>
</evidence>
<evidence type="ECO:0000256" key="2">
    <source>
        <dbReference type="ARBA" id="ARBA00022771"/>
    </source>
</evidence>